<comment type="caution">
    <text evidence="1">The sequence shown here is derived from an EMBL/GenBank/DDBJ whole genome shotgun (WGS) entry which is preliminary data.</text>
</comment>
<dbReference type="AlphaFoldDB" id="M3E845"/>
<reference evidence="1 2" key="1">
    <citation type="submission" date="2013-01" db="EMBL/GenBank/DDBJ databases">
        <authorList>
            <person name="Harkins D.M."/>
            <person name="Durkin A.S."/>
            <person name="Brinkac L.M."/>
            <person name="Haft D.H."/>
            <person name="Selengut J.D."/>
            <person name="Sanka R."/>
            <person name="DePew J."/>
            <person name="Purushe J."/>
            <person name="Hartskeerl R.A."/>
            <person name="Ahmed A."/>
            <person name="van der Linden H."/>
            <person name="Goris M.G.A."/>
            <person name="Vinetz J.M."/>
            <person name="Sutton G.G."/>
            <person name="Nierman W.C."/>
            <person name="Fouts D.E."/>
        </authorList>
    </citation>
    <scope>NUCLEOTIDE SEQUENCE [LARGE SCALE GENOMIC DNA]</scope>
    <source>
        <strain evidence="1 2">TE 1992</strain>
    </source>
</reference>
<evidence type="ECO:0000313" key="2">
    <source>
        <dbReference type="Proteomes" id="UP000011754"/>
    </source>
</evidence>
<protein>
    <submittedName>
        <fullName evidence="1">Uncharacterized protein</fullName>
    </submittedName>
</protein>
<sequence>MDVGKFRWALIQEGNESNQTKSEFTIVLREDLAAPETKTTGKKGE</sequence>
<dbReference type="EMBL" id="AKWW02000030">
    <property type="protein sequence ID" value="EMF43045.1"/>
    <property type="molecule type" value="Genomic_DNA"/>
</dbReference>
<evidence type="ECO:0000313" key="1">
    <source>
        <dbReference type="EMBL" id="EMF43045.1"/>
    </source>
</evidence>
<gene>
    <name evidence="1" type="ORF">LEP1GSC067_4072</name>
</gene>
<proteinExistence type="predicted"/>
<name>M3E845_LEPIR</name>
<organism evidence="1 2">
    <name type="scientific">Leptospira interrogans serovar Lora str. TE 1992</name>
    <dbReference type="NCBI Taxonomy" id="1193028"/>
    <lineage>
        <taxon>Bacteria</taxon>
        <taxon>Pseudomonadati</taxon>
        <taxon>Spirochaetota</taxon>
        <taxon>Spirochaetia</taxon>
        <taxon>Leptospirales</taxon>
        <taxon>Leptospiraceae</taxon>
        <taxon>Leptospira</taxon>
    </lineage>
</organism>
<dbReference type="Proteomes" id="UP000011754">
    <property type="component" value="Unassembled WGS sequence"/>
</dbReference>
<accession>M3E845</accession>